<dbReference type="AlphaFoldDB" id="A0A4R2JFB3"/>
<keyword evidence="2" id="KW-1185">Reference proteome</keyword>
<proteinExistence type="predicted"/>
<sequence>MSAVDDAIGQLRAELAGLSGTARAAPLIRLGQSLLFRLTQTGTVAPSAAADVDAAVSALEEALGYLGEDDPIRGSVSFYFGYALTARHAHSNDEKDRDAAIRHFDAALGSAKLAVQHVAGARMMLGYHYLLRAMAPMMFASSLMGTMAARTDQTQVTDADRAADCFRAVLAAKPPSEDICEMAQMMLEFADGIRVMLGGGQGGINLQKLSEMMASLSALQERLTREAKPGYGPFNLSSVFSLSFKDSLSDLNPMDRPVVVVEGELEDEEPPELPKLEPAAPEPVDLRHSLRTRLSLTEPVWESAALLLSEVDTPAVAVVDEAVAMASTVVDGDEEAEPADEAVDWFLLAVALHLRDRLDSAGDRQAGADALLTAARKVPVDHPAAVVILRSLGAFLDPDAPLGGVLDRVAAGFAGRLDAVLAGDSVTDPGERANLHALRCVCRAAWAVGELGRAVDHVQPDYPWPDPLKAAARSAG</sequence>
<comment type="caution">
    <text evidence="1">The sequence shown here is derived from an EMBL/GenBank/DDBJ whole genome shotgun (WGS) entry which is preliminary data.</text>
</comment>
<reference evidence="1 2" key="1">
    <citation type="submission" date="2019-03" db="EMBL/GenBank/DDBJ databases">
        <title>Genomic Encyclopedia of Type Strains, Phase IV (KMG-IV): sequencing the most valuable type-strain genomes for metagenomic binning, comparative biology and taxonomic classification.</title>
        <authorList>
            <person name="Goeker M."/>
        </authorList>
    </citation>
    <scope>NUCLEOTIDE SEQUENCE [LARGE SCALE GENOMIC DNA]</scope>
    <source>
        <strain evidence="1 2">DSM 45934</strain>
    </source>
</reference>
<name>A0A4R2JFB3_9PSEU</name>
<accession>A0A4R2JFB3</accession>
<evidence type="ECO:0000313" key="2">
    <source>
        <dbReference type="Proteomes" id="UP000295680"/>
    </source>
</evidence>
<dbReference type="OrthoDB" id="3675896at2"/>
<protein>
    <recommendedName>
        <fullName evidence="3">Tetratricopeptide repeat protein</fullName>
    </recommendedName>
</protein>
<evidence type="ECO:0000313" key="1">
    <source>
        <dbReference type="EMBL" id="TCO52925.1"/>
    </source>
</evidence>
<evidence type="ECO:0008006" key="3">
    <source>
        <dbReference type="Google" id="ProtNLM"/>
    </source>
</evidence>
<gene>
    <name evidence="1" type="ORF">EV192_111119</name>
</gene>
<dbReference type="RefSeq" id="WP_132123894.1">
    <property type="nucleotide sequence ID" value="NZ_SLWS01000011.1"/>
</dbReference>
<organism evidence="1 2">
    <name type="scientific">Actinocrispum wychmicini</name>
    <dbReference type="NCBI Taxonomy" id="1213861"/>
    <lineage>
        <taxon>Bacteria</taxon>
        <taxon>Bacillati</taxon>
        <taxon>Actinomycetota</taxon>
        <taxon>Actinomycetes</taxon>
        <taxon>Pseudonocardiales</taxon>
        <taxon>Pseudonocardiaceae</taxon>
        <taxon>Actinocrispum</taxon>
    </lineage>
</organism>
<dbReference type="Proteomes" id="UP000295680">
    <property type="component" value="Unassembled WGS sequence"/>
</dbReference>
<dbReference type="EMBL" id="SLWS01000011">
    <property type="protein sequence ID" value="TCO52925.1"/>
    <property type="molecule type" value="Genomic_DNA"/>
</dbReference>